<name>A0AAE7E6B8_9BACT</name>
<organism evidence="1 2">
    <name type="scientific">Arcobacter defluvii</name>
    <dbReference type="NCBI Taxonomy" id="873191"/>
    <lineage>
        <taxon>Bacteria</taxon>
        <taxon>Pseudomonadati</taxon>
        <taxon>Campylobacterota</taxon>
        <taxon>Epsilonproteobacteria</taxon>
        <taxon>Campylobacterales</taxon>
        <taxon>Arcobacteraceae</taxon>
        <taxon>Arcobacter</taxon>
    </lineage>
</organism>
<reference evidence="1 2" key="1">
    <citation type="submission" date="2020-05" db="EMBL/GenBank/DDBJ databases">
        <title>Complete genome sequencing of Campylobacter and Arcobacter type strains.</title>
        <authorList>
            <person name="Miller W.G."/>
            <person name="Yee E."/>
        </authorList>
    </citation>
    <scope>NUCLEOTIDE SEQUENCE [LARGE SCALE GENOMIC DNA]</scope>
    <source>
        <strain evidence="1 2">LMG 25694</strain>
    </source>
</reference>
<evidence type="ECO:0000313" key="2">
    <source>
        <dbReference type="Proteomes" id="UP000503313"/>
    </source>
</evidence>
<dbReference type="Proteomes" id="UP000503313">
    <property type="component" value="Chromosome"/>
</dbReference>
<protein>
    <submittedName>
        <fullName evidence="1">Uncharacterized protein</fullName>
    </submittedName>
</protein>
<dbReference type="EMBL" id="CP053835">
    <property type="protein sequence ID" value="QKF76148.1"/>
    <property type="molecule type" value="Genomic_DNA"/>
</dbReference>
<accession>A0AAE7E6B8</accession>
<sequence>MRVQEEIKKELLKEIYGNIDNIYDFIEARYKLDKPCNDAVIKKLNELKDIIYKVSNLSDLS</sequence>
<evidence type="ECO:0000313" key="1">
    <source>
        <dbReference type="EMBL" id="QKF76148.1"/>
    </source>
</evidence>
<dbReference type="AlphaFoldDB" id="A0AAE7E6B8"/>
<dbReference type="KEGG" id="adz:ADFLV_0076"/>
<proteinExistence type="predicted"/>
<gene>
    <name evidence="1" type="ORF">ADFLV_0076</name>
</gene>
<keyword evidence="2" id="KW-1185">Reference proteome</keyword>